<reference evidence="2 3" key="2">
    <citation type="journal article" date="2017" name="Genome Biol.">
        <title>New reference genome sequences of hot pepper reveal the massive evolution of plant disease-resistance genes by retroduplication.</title>
        <authorList>
            <person name="Kim S."/>
            <person name="Park J."/>
            <person name="Yeom S.I."/>
            <person name="Kim Y.M."/>
            <person name="Seo E."/>
            <person name="Kim K.T."/>
            <person name="Kim M.S."/>
            <person name="Lee J.M."/>
            <person name="Cheong K."/>
            <person name="Shin H.S."/>
            <person name="Kim S.B."/>
            <person name="Han K."/>
            <person name="Lee J."/>
            <person name="Park M."/>
            <person name="Lee H.A."/>
            <person name="Lee H.Y."/>
            <person name="Lee Y."/>
            <person name="Oh S."/>
            <person name="Lee J.H."/>
            <person name="Choi E."/>
            <person name="Choi E."/>
            <person name="Lee S.E."/>
            <person name="Jeon J."/>
            <person name="Kim H."/>
            <person name="Choi G."/>
            <person name="Song H."/>
            <person name="Lee J."/>
            <person name="Lee S.C."/>
            <person name="Kwon J.K."/>
            <person name="Lee H.Y."/>
            <person name="Koo N."/>
            <person name="Hong Y."/>
            <person name="Kim R.W."/>
            <person name="Kang W.H."/>
            <person name="Huh J.H."/>
            <person name="Kang B.C."/>
            <person name="Yang T.J."/>
            <person name="Lee Y.H."/>
            <person name="Bennetzen J.L."/>
            <person name="Choi D."/>
        </authorList>
    </citation>
    <scope>NUCLEOTIDE SEQUENCE [LARGE SCALE GENOMIC DNA]</scope>
    <source>
        <strain evidence="3">cv. CM334</strain>
    </source>
</reference>
<organism evidence="2 3">
    <name type="scientific">Capsicum annuum</name>
    <name type="common">Capsicum pepper</name>
    <dbReference type="NCBI Taxonomy" id="4072"/>
    <lineage>
        <taxon>Eukaryota</taxon>
        <taxon>Viridiplantae</taxon>
        <taxon>Streptophyta</taxon>
        <taxon>Embryophyta</taxon>
        <taxon>Tracheophyta</taxon>
        <taxon>Spermatophyta</taxon>
        <taxon>Magnoliopsida</taxon>
        <taxon>eudicotyledons</taxon>
        <taxon>Gunneridae</taxon>
        <taxon>Pentapetalae</taxon>
        <taxon>asterids</taxon>
        <taxon>lamiids</taxon>
        <taxon>Solanales</taxon>
        <taxon>Solanaceae</taxon>
        <taxon>Solanoideae</taxon>
        <taxon>Capsiceae</taxon>
        <taxon>Capsicum</taxon>
    </lineage>
</organism>
<evidence type="ECO:0000313" key="3">
    <source>
        <dbReference type="Proteomes" id="UP000222542"/>
    </source>
</evidence>
<proteinExistence type="predicted"/>
<gene>
    <name evidence="2" type="ORF">T459_07550</name>
</gene>
<comment type="caution">
    <text evidence="2">The sequence shown here is derived from an EMBL/GenBank/DDBJ whole genome shotgun (WGS) entry which is preliminary data.</text>
</comment>
<reference evidence="2 3" key="1">
    <citation type="journal article" date="2014" name="Nat. Genet.">
        <title>Genome sequence of the hot pepper provides insights into the evolution of pungency in Capsicum species.</title>
        <authorList>
            <person name="Kim S."/>
            <person name="Park M."/>
            <person name="Yeom S.I."/>
            <person name="Kim Y.M."/>
            <person name="Lee J.M."/>
            <person name="Lee H.A."/>
            <person name="Seo E."/>
            <person name="Choi J."/>
            <person name="Cheong K."/>
            <person name="Kim K.T."/>
            <person name="Jung K."/>
            <person name="Lee G.W."/>
            <person name="Oh S.K."/>
            <person name="Bae C."/>
            <person name="Kim S.B."/>
            <person name="Lee H.Y."/>
            <person name="Kim S.Y."/>
            <person name="Kim M.S."/>
            <person name="Kang B.C."/>
            <person name="Jo Y.D."/>
            <person name="Yang H.B."/>
            <person name="Jeong H.J."/>
            <person name="Kang W.H."/>
            <person name="Kwon J.K."/>
            <person name="Shin C."/>
            <person name="Lim J.Y."/>
            <person name="Park J.H."/>
            <person name="Huh J.H."/>
            <person name="Kim J.S."/>
            <person name="Kim B.D."/>
            <person name="Cohen O."/>
            <person name="Paran I."/>
            <person name="Suh M.C."/>
            <person name="Lee S.B."/>
            <person name="Kim Y.K."/>
            <person name="Shin Y."/>
            <person name="Noh S.J."/>
            <person name="Park J."/>
            <person name="Seo Y.S."/>
            <person name="Kwon S.Y."/>
            <person name="Kim H.A."/>
            <person name="Park J.M."/>
            <person name="Kim H.J."/>
            <person name="Choi S.B."/>
            <person name="Bosland P.W."/>
            <person name="Reeves G."/>
            <person name="Jo S.H."/>
            <person name="Lee B.W."/>
            <person name="Cho H.T."/>
            <person name="Choi H.S."/>
            <person name="Lee M.S."/>
            <person name="Yu Y."/>
            <person name="Do Choi Y."/>
            <person name="Park B.S."/>
            <person name="van Deynze A."/>
            <person name="Ashrafi H."/>
            <person name="Hill T."/>
            <person name="Kim W.T."/>
            <person name="Pai H.S."/>
            <person name="Ahn H.K."/>
            <person name="Yeam I."/>
            <person name="Giovannoni J.J."/>
            <person name="Rose J.K."/>
            <person name="Sorensen I."/>
            <person name="Lee S.J."/>
            <person name="Kim R.W."/>
            <person name="Choi I.Y."/>
            <person name="Choi B.S."/>
            <person name="Lim J.S."/>
            <person name="Lee Y.H."/>
            <person name="Choi D."/>
        </authorList>
    </citation>
    <scope>NUCLEOTIDE SEQUENCE [LARGE SCALE GENOMIC DNA]</scope>
    <source>
        <strain evidence="3">cv. CM334</strain>
    </source>
</reference>
<sequence>MRNPGAYHMAKAWEEQVDMARSYLDKATRKMKKFADRSRRPVHYRIGDKVMVKLNPRQFKSLRSVNQSLIRRCEGPFEIVAKVGKISYKLDMPSHLKIYPVFHARKLKPYFEDKKNVERGKSSRAQIFMTSAATDKQIEDIIDHQLVRGKGWGNSSAQFLVH</sequence>
<feature type="domain" description="Tf2-1-like SH3-like" evidence="1">
    <location>
        <begin position="47"/>
        <end position="110"/>
    </location>
</feature>
<dbReference type="Gramene" id="PHT85444">
    <property type="protein sequence ID" value="PHT85444"/>
    <property type="gene ID" value="T459_07550"/>
</dbReference>
<keyword evidence="3" id="KW-1185">Reference proteome</keyword>
<evidence type="ECO:0000259" key="1">
    <source>
        <dbReference type="Pfam" id="PF24626"/>
    </source>
</evidence>
<dbReference type="AlphaFoldDB" id="A0A2G2ZTZ0"/>
<dbReference type="EMBL" id="AYRZ02000003">
    <property type="protein sequence ID" value="PHT85444.1"/>
    <property type="molecule type" value="Genomic_DNA"/>
</dbReference>
<name>A0A2G2ZTZ0_CAPAN</name>
<dbReference type="Pfam" id="PF24626">
    <property type="entry name" value="SH3_Tf2-1"/>
    <property type="match status" value="1"/>
</dbReference>
<dbReference type="PANTHER" id="PTHR46148">
    <property type="entry name" value="CHROMO DOMAIN-CONTAINING PROTEIN"/>
    <property type="match status" value="1"/>
</dbReference>
<dbReference type="Proteomes" id="UP000222542">
    <property type="component" value="Unassembled WGS sequence"/>
</dbReference>
<dbReference type="InterPro" id="IPR056924">
    <property type="entry name" value="SH3_Tf2-1"/>
</dbReference>
<protein>
    <recommendedName>
        <fullName evidence="1">Tf2-1-like SH3-like domain-containing protein</fullName>
    </recommendedName>
</protein>
<accession>A0A2G2ZTZ0</accession>
<dbReference type="OMA" id="IRRCEGP"/>
<dbReference type="PANTHER" id="PTHR46148:SF52">
    <property type="entry name" value="OS04G0603800 PROTEIN"/>
    <property type="match status" value="1"/>
</dbReference>
<evidence type="ECO:0000313" key="2">
    <source>
        <dbReference type="EMBL" id="PHT85444.1"/>
    </source>
</evidence>